<evidence type="ECO:0000256" key="2">
    <source>
        <dbReference type="ARBA" id="ARBA00023125"/>
    </source>
</evidence>
<dbReference type="InterPro" id="IPR036388">
    <property type="entry name" value="WH-like_DNA-bd_sf"/>
</dbReference>
<keyword evidence="6" id="KW-1185">Reference proteome</keyword>
<dbReference type="PROSITE" id="PS51118">
    <property type="entry name" value="HTH_HXLR"/>
    <property type="match status" value="1"/>
</dbReference>
<keyword evidence="1" id="KW-0805">Transcription regulation</keyword>
<dbReference type="Pfam" id="PF01638">
    <property type="entry name" value="HxlR"/>
    <property type="match status" value="1"/>
</dbReference>
<name>A0ABP8R7G3_9SPHI</name>
<sequence>MDNHSIEQCKKAKLAIQDTLDVVGGKWKFVLISIMQDGPKGFNELIREAGISPKILSKELQEMELNGLVFREEQKTKPITVHYSLTPYSRTLDKVLNALEEWGTTHRKKVISGK</sequence>
<dbReference type="PANTHER" id="PTHR33204">
    <property type="entry name" value="TRANSCRIPTIONAL REGULATOR, MARR FAMILY"/>
    <property type="match status" value="1"/>
</dbReference>
<keyword evidence="2" id="KW-0238">DNA-binding</keyword>
<proteinExistence type="predicted"/>
<feature type="domain" description="HTH hxlR-type" evidence="4">
    <location>
        <begin position="9"/>
        <end position="111"/>
    </location>
</feature>
<keyword evidence="3" id="KW-0804">Transcription</keyword>
<dbReference type="InterPro" id="IPR036390">
    <property type="entry name" value="WH_DNA-bd_sf"/>
</dbReference>
<dbReference type="InterPro" id="IPR002577">
    <property type="entry name" value="HTH_HxlR"/>
</dbReference>
<evidence type="ECO:0000313" key="5">
    <source>
        <dbReference type="EMBL" id="GAA4520303.1"/>
    </source>
</evidence>
<dbReference type="RefSeq" id="WP_345068848.1">
    <property type="nucleotide sequence ID" value="NZ_BAABGR010000036.1"/>
</dbReference>
<accession>A0ABP8R7G3</accession>
<evidence type="ECO:0000256" key="1">
    <source>
        <dbReference type="ARBA" id="ARBA00023015"/>
    </source>
</evidence>
<comment type="caution">
    <text evidence="5">The sequence shown here is derived from an EMBL/GenBank/DDBJ whole genome shotgun (WGS) entry which is preliminary data.</text>
</comment>
<dbReference type="Proteomes" id="UP001500394">
    <property type="component" value="Unassembled WGS sequence"/>
</dbReference>
<evidence type="ECO:0000313" key="6">
    <source>
        <dbReference type="Proteomes" id="UP001500394"/>
    </source>
</evidence>
<protein>
    <recommendedName>
        <fullName evidence="4">HTH hxlR-type domain-containing protein</fullName>
    </recommendedName>
</protein>
<dbReference type="CDD" id="cd00090">
    <property type="entry name" value="HTH_ARSR"/>
    <property type="match status" value="1"/>
</dbReference>
<dbReference type="Gene3D" id="1.10.10.10">
    <property type="entry name" value="Winged helix-like DNA-binding domain superfamily/Winged helix DNA-binding domain"/>
    <property type="match status" value="1"/>
</dbReference>
<evidence type="ECO:0000256" key="3">
    <source>
        <dbReference type="ARBA" id="ARBA00023163"/>
    </source>
</evidence>
<reference evidence="6" key="1">
    <citation type="journal article" date="2019" name="Int. J. Syst. Evol. Microbiol.">
        <title>The Global Catalogue of Microorganisms (GCM) 10K type strain sequencing project: providing services to taxonomists for standard genome sequencing and annotation.</title>
        <authorList>
            <consortium name="The Broad Institute Genomics Platform"/>
            <consortium name="The Broad Institute Genome Sequencing Center for Infectious Disease"/>
            <person name="Wu L."/>
            <person name="Ma J."/>
        </authorList>
    </citation>
    <scope>NUCLEOTIDE SEQUENCE [LARGE SCALE GENOMIC DNA]</scope>
    <source>
        <strain evidence="6">JCM 17858</strain>
    </source>
</reference>
<dbReference type="SUPFAM" id="SSF46785">
    <property type="entry name" value="Winged helix' DNA-binding domain"/>
    <property type="match status" value="1"/>
</dbReference>
<dbReference type="InterPro" id="IPR011991">
    <property type="entry name" value="ArsR-like_HTH"/>
</dbReference>
<evidence type="ECO:0000259" key="4">
    <source>
        <dbReference type="PROSITE" id="PS51118"/>
    </source>
</evidence>
<dbReference type="EMBL" id="BAABGR010000036">
    <property type="protein sequence ID" value="GAA4520303.1"/>
    <property type="molecule type" value="Genomic_DNA"/>
</dbReference>
<gene>
    <name evidence="5" type="ORF">GCM10023173_24450</name>
</gene>
<organism evidence="5 6">
    <name type="scientific">Sphingobacterium thermophilum</name>
    <dbReference type="NCBI Taxonomy" id="768534"/>
    <lineage>
        <taxon>Bacteria</taxon>
        <taxon>Pseudomonadati</taxon>
        <taxon>Bacteroidota</taxon>
        <taxon>Sphingobacteriia</taxon>
        <taxon>Sphingobacteriales</taxon>
        <taxon>Sphingobacteriaceae</taxon>
        <taxon>Sphingobacterium</taxon>
    </lineage>
</organism>